<evidence type="ECO:0000313" key="1">
    <source>
        <dbReference type="EMBL" id="KOS07080.1"/>
    </source>
</evidence>
<proteinExistence type="predicted"/>
<organism evidence="1 2">
    <name type="scientific">Flavobacterium akiainvivens</name>
    <dbReference type="NCBI Taxonomy" id="1202724"/>
    <lineage>
        <taxon>Bacteria</taxon>
        <taxon>Pseudomonadati</taxon>
        <taxon>Bacteroidota</taxon>
        <taxon>Flavobacteriia</taxon>
        <taxon>Flavobacteriales</taxon>
        <taxon>Flavobacteriaceae</taxon>
        <taxon>Flavobacterium</taxon>
    </lineage>
</organism>
<gene>
    <name evidence="1" type="ORF">AM493_14325</name>
</gene>
<keyword evidence="2" id="KW-1185">Reference proteome</keyword>
<dbReference type="EMBL" id="LIYD01000005">
    <property type="protein sequence ID" value="KOS07080.1"/>
    <property type="molecule type" value="Genomic_DNA"/>
</dbReference>
<reference evidence="1 2" key="1">
    <citation type="submission" date="2015-08" db="EMBL/GenBank/DDBJ databases">
        <title>Whole genome sequence of Flavobacterium akiainvivens IK-1T, from decaying Wikstroemia oahuensis, an endemic Hawaiian shrub.</title>
        <authorList>
            <person name="Wan X."/>
            <person name="Hou S."/>
            <person name="Saito J."/>
            <person name="Donachie S."/>
        </authorList>
    </citation>
    <scope>NUCLEOTIDE SEQUENCE [LARGE SCALE GENOMIC DNA]</scope>
    <source>
        <strain evidence="1 2">IK-1</strain>
    </source>
</reference>
<sequence>MFSFFKKRPKQDELVGIWQTTNEGGFHIVMGTELVLNADGTGNMYSWGQDDEEPYEYRHEVQWRRKSANSIAIKTEGEEHFTEVKYKIEPYKGSYNIVYDMLYDPAHSIPWRKESRGFWTVYEELYRNK</sequence>
<dbReference type="AlphaFoldDB" id="A0A0N0RQV9"/>
<evidence type="ECO:0000313" key="2">
    <source>
        <dbReference type="Proteomes" id="UP000037755"/>
    </source>
</evidence>
<evidence type="ECO:0008006" key="3">
    <source>
        <dbReference type="Google" id="ProtNLM"/>
    </source>
</evidence>
<protein>
    <recommendedName>
        <fullName evidence="3">DUF4488 domain-containing protein</fullName>
    </recommendedName>
</protein>
<dbReference type="PATRIC" id="fig|1202724.3.peg.2974"/>
<dbReference type="Proteomes" id="UP000037755">
    <property type="component" value="Unassembled WGS sequence"/>
</dbReference>
<comment type="caution">
    <text evidence="1">The sequence shown here is derived from an EMBL/GenBank/DDBJ whole genome shotgun (WGS) entry which is preliminary data.</text>
</comment>
<name>A0A0N0RQV9_9FLAO</name>
<accession>A0A0N0RQV9</accession>
<dbReference type="RefSeq" id="WP_054408717.1">
    <property type="nucleotide sequence ID" value="NZ_FOYA01000009.1"/>
</dbReference>